<dbReference type="GO" id="GO:0051156">
    <property type="term" value="P:glucose 6-phosphate metabolic process"/>
    <property type="evidence" value="ECO:0007669"/>
    <property type="project" value="TreeGrafter"/>
</dbReference>
<comment type="catalytic activity">
    <reaction evidence="6 7 8">
        <text>alpha-D-glucose 6-phosphate = beta-D-fructose 6-phosphate</text>
        <dbReference type="Rhea" id="RHEA:11816"/>
        <dbReference type="ChEBI" id="CHEBI:57634"/>
        <dbReference type="ChEBI" id="CHEBI:58225"/>
        <dbReference type="EC" id="5.3.1.9"/>
    </reaction>
</comment>
<dbReference type="Gene3D" id="3.40.50.10490">
    <property type="entry name" value="Glucose-6-phosphate isomerase like protein, domain 1"/>
    <property type="match status" value="2"/>
</dbReference>
<comment type="pathway">
    <text evidence="7">Carbohydrate biosynthesis; gluconeogenesis.</text>
</comment>
<dbReference type="GO" id="GO:0006094">
    <property type="term" value="P:gluconeogenesis"/>
    <property type="evidence" value="ECO:0007669"/>
    <property type="project" value="UniProtKB-UniRule"/>
</dbReference>
<keyword evidence="4 7" id="KW-0324">Glycolysis</keyword>
<evidence type="ECO:0000256" key="8">
    <source>
        <dbReference type="RuleBase" id="RU000612"/>
    </source>
</evidence>
<name>A0A840WSQ0_9RHOB</name>
<evidence type="ECO:0000256" key="3">
    <source>
        <dbReference type="ARBA" id="ARBA00022432"/>
    </source>
</evidence>
<dbReference type="InterPro" id="IPR035476">
    <property type="entry name" value="SIS_PGI_1"/>
</dbReference>
<dbReference type="CDD" id="cd05016">
    <property type="entry name" value="SIS_PGI_2"/>
    <property type="match status" value="1"/>
</dbReference>
<dbReference type="EC" id="5.3.1.9" evidence="7"/>
<dbReference type="InterPro" id="IPR018189">
    <property type="entry name" value="Phosphoglucose_isomerase_CS"/>
</dbReference>
<dbReference type="CDD" id="cd05015">
    <property type="entry name" value="SIS_PGI_1"/>
    <property type="match status" value="1"/>
</dbReference>
<sequence>MDFNALKPQATLTELFDADPQRFSRFSARLDDILFDYSRTTLTDDTRAALLAHLEAQDFGSKREAMFAGAKINTTEDRRVLHTALRMPEGSTLIADGEDIAAEILSSRAACYAFAEAVRSGAYANGAGEPFTDVVNIGIGGSDLGPLLVAEALKLHMTGPRLHFVSNVDGAALTDVFNTCDPTRTLFIIASKSFSTIETMETAKVALARLKGIVADASVHFAALTSKPEAASAQFGIPAERCFGFGDYVGGRYSVWSPIGLPLMIGLGSDVFGDFLAGGHEADSHFREAPLAENIPVLMALVGVWHRNVCDYASRCVVPYDQRLALLPQFLQQLDMESNGKRVTVEGAPVAHATSPVVWGSAGTNAQHAYFQMLHQSNDVQPVEFMVAAENHSEGLDGLQNILLANCLAQAQAFARGRSTDEAKALMIADGMDEATADALAPHRTFPGNRPSTLTLYRKLTPRTLGRLIAMAENRAFTEGVFWGINSFDQWGVELGKVLATAMLPHVTGEADAPDPMMAGALAHLRAL</sequence>
<feature type="active site" evidence="7">
    <location>
        <position position="497"/>
    </location>
</feature>
<dbReference type="GO" id="GO:0004347">
    <property type="term" value="F:glucose-6-phosphate isomerase activity"/>
    <property type="evidence" value="ECO:0007669"/>
    <property type="project" value="UniProtKB-UniRule"/>
</dbReference>
<dbReference type="Proteomes" id="UP000553766">
    <property type="component" value="Unassembled WGS sequence"/>
</dbReference>
<feature type="active site" evidence="7">
    <location>
        <position position="368"/>
    </location>
</feature>
<comment type="similarity">
    <text evidence="2 7 8">Belongs to the GPI family.</text>
</comment>
<comment type="subcellular location">
    <subcellularLocation>
        <location evidence="7">Cytoplasm</location>
    </subcellularLocation>
</comment>
<gene>
    <name evidence="7" type="primary">pgi</name>
    <name evidence="9" type="ORF">FHS89_002732</name>
</gene>
<dbReference type="InterPro" id="IPR035482">
    <property type="entry name" value="SIS_PGI_2"/>
</dbReference>
<evidence type="ECO:0000256" key="2">
    <source>
        <dbReference type="ARBA" id="ARBA00006604"/>
    </source>
</evidence>
<reference evidence="9 10" key="1">
    <citation type="submission" date="2020-08" db="EMBL/GenBank/DDBJ databases">
        <title>Genomic Encyclopedia of Type Strains, Phase IV (KMG-IV): sequencing the most valuable type-strain genomes for metagenomic binning, comparative biology and taxonomic classification.</title>
        <authorList>
            <person name="Goeker M."/>
        </authorList>
    </citation>
    <scope>NUCLEOTIDE SEQUENCE [LARGE SCALE GENOMIC DNA]</scope>
    <source>
        <strain evidence="9 10">DSM 103377</strain>
    </source>
</reference>
<dbReference type="Pfam" id="PF00342">
    <property type="entry name" value="PGI"/>
    <property type="match status" value="1"/>
</dbReference>
<dbReference type="PRINTS" id="PR00662">
    <property type="entry name" value="G6PISOMERASE"/>
</dbReference>
<dbReference type="UniPathway" id="UPA00109">
    <property type="reaction ID" value="UER00181"/>
</dbReference>
<dbReference type="InterPro" id="IPR046348">
    <property type="entry name" value="SIS_dom_sf"/>
</dbReference>
<evidence type="ECO:0000313" key="9">
    <source>
        <dbReference type="EMBL" id="MBB5516692.1"/>
    </source>
</evidence>
<dbReference type="AlphaFoldDB" id="A0A840WSQ0"/>
<keyword evidence="3 7" id="KW-0312">Gluconeogenesis</keyword>
<evidence type="ECO:0000256" key="4">
    <source>
        <dbReference type="ARBA" id="ARBA00023152"/>
    </source>
</evidence>
<keyword evidence="10" id="KW-1185">Reference proteome</keyword>
<evidence type="ECO:0000256" key="6">
    <source>
        <dbReference type="ARBA" id="ARBA00029321"/>
    </source>
</evidence>
<protein>
    <recommendedName>
        <fullName evidence="7">Glucose-6-phosphate isomerase</fullName>
        <shortName evidence="7">GPI</shortName>
        <ecNumber evidence="7">5.3.1.9</ecNumber>
    </recommendedName>
    <alternativeName>
        <fullName evidence="7">Phosphoglucose isomerase</fullName>
        <shortName evidence="7">PGI</shortName>
    </alternativeName>
    <alternativeName>
        <fullName evidence="7">Phosphohexose isomerase</fullName>
        <shortName evidence="7">PHI</shortName>
    </alternativeName>
</protein>
<comment type="function">
    <text evidence="7">Catalyzes the reversible isomerization of glucose-6-phosphate to fructose-6-phosphate.</text>
</comment>
<dbReference type="NCBIfam" id="NF001211">
    <property type="entry name" value="PRK00179.1"/>
    <property type="match status" value="1"/>
</dbReference>
<proteinExistence type="inferred from homology"/>
<dbReference type="EMBL" id="JACIJS010000008">
    <property type="protein sequence ID" value="MBB5516692.1"/>
    <property type="molecule type" value="Genomic_DNA"/>
</dbReference>
<evidence type="ECO:0000256" key="5">
    <source>
        <dbReference type="ARBA" id="ARBA00023235"/>
    </source>
</evidence>
<dbReference type="PANTHER" id="PTHR11469">
    <property type="entry name" value="GLUCOSE-6-PHOSPHATE ISOMERASE"/>
    <property type="match status" value="1"/>
</dbReference>
<dbReference type="InterPro" id="IPR023096">
    <property type="entry name" value="G6P_Isomerase_C"/>
</dbReference>
<evidence type="ECO:0000256" key="1">
    <source>
        <dbReference type="ARBA" id="ARBA00004926"/>
    </source>
</evidence>
<dbReference type="InterPro" id="IPR001672">
    <property type="entry name" value="G6P_Isomerase"/>
</dbReference>
<dbReference type="GO" id="GO:0005829">
    <property type="term" value="C:cytosol"/>
    <property type="evidence" value="ECO:0007669"/>
    <property type="project" value="TreeGrafter"/>
</dbReference>
<comment type="caution">
    <text evidence="9">The sequence shown here is derived from an EMBL/GenBank/DDBJ whole genome shotgun (WGS) entry which is preliminary data.</text>
</comment>
<dbReference type="SUPFAM" id="SSF53697">
    <property type="entry name" value="SIS domain"/>
    <property type="match status" value="1"/>
</dbReference>
<dbReference type="UniPathway" id="UPA00138"/>
<comment type="pathway">
    <text evidence="1 7 8">Carbohydrate degradation; glycolysis; D-glyceraldehyde 3-phosphate and glycerone phosphate from D-glucose: step 2/4.</text>
</comment>
<evidence type="ECO:0000256" key="7">
    <source>
        <dbReference type="HAMAP-Rule" id="MF_00473"/>
    </source>
</evidence>
<dbReference type="RefSeq" id="WP_184012554.1">
    <property type="nucleotide sequence ID" value="NZ_JACIJS010000008.1"/>
</dbReference>
<dbReference type="GO" id="GO:0097367">
    <property type="term" value="F:carbohydrate derivative binding"/>
    <property type="evidence" value="ECO:0007669"/>
    <property type="project" value="InterPro"/>
</dbReference>
<dbReference type="Gene3D" id="1.10.1390.10">
    <property type="match status" value="1"/>
</dbReference>
<accession>A0A840WSQ0</accession>
<dbReference type="GO" id="GO:0048029">
    <property type="term" value="F:monosaccharide binding"/>
    <property type="evidence" value="ECO:0007669"/>
    <property type="project" value="TreeGrafter"/>
</dbReference>
<dbReference type="GO" id="GO:0006096">
    <property type="term" value="P:glycolytic process"/>
    <property type="evidence" value="ECO:0007669"/>
    <property type="project" value="UniProtKB-UniRule"/>
</dbReference>
<evidence type="ECO:0000313" key="10">
    <source>
        <dbReference type="Proteomes" id="UP000553766"/>
    </source>
</evidence>
<dbReference type="HAMAP" id="MF_00473">
    <property type="entry name" value="G6P_isomerase"/>
    <property type="match status" value="1"/>
</dbReference>
<keyword evidence="7" id="KW-0963">Cytoplasm</keyword>
<dbReference type="PROSITE" id="PS00765">
    <property type="entry name" value="P_GLUCOSE_ISOMERASE_1"/>
    <property type="match status" value="1"/>
</dbReference>
<feature type="active site" description="Proton donor" evidence="7">
    <location>
        <position position="337"/>
    </location>
</feature>
<dbReference type="PROSITE" id="PS51463">
    <property type="entry name" value="P_GLUCOSE_ISOMERASE_3"/>
    <property type="match status" value="1"/>
</dbReference>
<dbReference type="PANTHER" id="PTHR11469:SF1">
    <property type="entry name" value="GLUCOSE-6-PHOSPHATE ISOMERASE"/>
    <property type="match status" value="1"/>
</dbReference>
<organism evidence="9 10">
    <name type="scientific">Rubricella aquisinus</name>
    <dbReference type="NCBI Taxonomy" id="2028108"/>
    <lineage>
        <taxon>Bacteria</taxon>
        <taxon>Pseudomonadati</taxon>
        <taxon>Pseudomonadota</taxon>
        <taxon>Alphaproteobacteria</taxon>
        <taxon>Rhodobacterales</taxon>
        <taxon>Paracoccaceae</taxon>
        <taxon>Rubricella</taxon>
    </lineage>
</organism>
<keyword evidence="5 7" id="KW-0413">Isomerase</keyword>